<accession>A0AAC8VH93</accession>
<gene>
    <name evidence="1" type="ORF">KU39_1195</name>
</gene>
<proteinExistence type="predicted"/>
<sequence>MLSSKYKICGRHGFNYQQFGVPDNNRVDRHSETLTNLLEKVQAGRCSFALAREINLVGEQYISNGLNIFNQDLRIDNKI</sequence>
<protein>
    <submittedName>
        <fullName evidence="1">Bacterial extracellular solute-binding s, 3 family protein</fullName>
    </submittedName>
</protein>
<organism evidence="1 2">
    <name type="scientific">Piscirickettsia salmonis</name>
    <dbReference type="NCBI Taxonomy" id="1238"/>
    <lineage>
        <taxon>Bacteria</taxon>
        <taxon>Pseudomonadati</taxon>
        <taxon>Pseudomonadota</taxon>
        <taxon>Gammaproteobacteria</taxon>
        <taxon>Thiotrichales</taxon>
        <taxon>Piscirickettsiaceae</taxon>
        <taxon>Piscirickettsia</taxon>
    </lineage>
</organism>
<name>A0AAC8VH93_PISSA</name>
<dbReference type="Proteomes" id="UP000029558">
    <property type="component" value="Chromosome"/>
</dbReference>
<evidence type="ECO:0000313" key="1">
    <source>
        <dbReference type="EMBL" id="ALB22378.1"/>
    </source>
</evidence>
<evidence type="ECO:0000313" key="2">
    <source>
        <dbReference type="Proteomes" id="UP000029558"/>
    </source>
</evidence>
<reference evidence="1 2" key="1">
    <citation type="journal article" date="2014" name="Genome Announc.">
        <title>Comparative Genome Analysis of Two Isolates of the Fish Pathogen Piscirickettsia salmonis from Different Hosts Reveals Major Differences in Virulence-Associated Secretion Systems.</title>
        <authorList>
            <person name="Bohle H."/>
            <person name="Henriquez P."/>
            <person name="Grothusen H."/>
            <person name="Navas E."/>
            <person name="Sandoval A."/>
            <person name="Bustamante F."/>
            <person name="Bustos P."/>
            <person name="Mancilla M."/>
        </authorList>
    </citation>
    <scope>NUCLEOTIDE SEQUENCE [LARGE SCALE GENOMIC DNA]</scope>
    <source>
        <strain evidence="2">B1-32597</strain>
    </source>
</reference>
<dbReference type="EMBL" id="CP012508">
    <property type="protein sequence ID" value="ALB22378.1"/>
    <property type="molecule type" value="Genomic_DNA"/>
</dbReference>
<dbReference type="AlphaFoldDB" id="A0AAC8VH93"/>